<evidence type="ECO:0000256" key="6">
    <source>
        <dbReference type="ARBA" id="ARBA00022840"/>
    </source>
</evidence>
<evidence type="ECO:0000256" key="4">
    <source>
        <dbReference type="ARBA" id="ARBA00022598"/>
    </source>
</evidence>
<evidence type="ECO:0000313" key="14">
    <source>
        <dbReference type="EMBL" id="SNT58967.1"/>
    </source>
</evidence>
<dbReference type="GO" id="GO:0005737">
    <property type="term" value="C:cytoplasm"/>
    <property type="evidence" value="ECO:0007669"/>
    <property type="project" value="TreeGrafter"/>
</dbReference>
<reference evidence="14 15" key="1">
    <citation type="submission" date="2017-06" db="EMBL/GenBank/DDBJ databases">
        <authorList>
            <person name="Kim H.J."/>
            <person name="Triplett B.A."/>
        </authorList>
    </citation>
    <scope>NUCLEOTIDE SEQUENCE [LARGE SCALE GENOMIC DNA]</scope>
    <source>
        <strain evidence="14 15">DSM 44715</strain>
    </source>
</reference>
<evidence type="ECO:0000256" key="5">
    <source>
        <dbReference type="ARBA" id="ARBA00022741"/>
    </source>
</evidence>
<organism evidence="14 15">
    <name type="scientific">Actinomadura meyerae</name>
    <dbReference type="NCBI Taxonomy" id="240840"/>
    <lineage>
        <taxon>Bacteria</taxon>
        <taxon>Bacillati</taxon>
        <taxon>Actinomycetota</taxon>
        <taxon>Actinomycetes</taxon>
        <taxon>Streptosporangiales</taxon>
        <taxon>Thermomonosporaceae</taxon>
        <taxon>Actinomadura</taxon>
    </lineage>
</organism>
<dbReference type="SUPFAM" id="SSF55931">
    <property type="entry name" value="Glutamine synthetase/guanido kinase"/>
    <property type="match status" value="1"/>
</dbReference>
<dbReference type="InterPro" id="IPR050292">
    <property type="entry name" value="Glutamine_Synthetase"/>
</dbReference>
<evidence type="ECO:0000259" key="13">
    <source>
        <dbReference type="PROSITE" id="PS51987"/>
    </source>
</evidence>
<keyword evidence="5" id="KW-0547">Nucleotide-binding</keyword>
<evidence type="ECO:0000256" key="9">
    <source>
        <dbReference type="ARBA" id="ARBA00049436"/>
    </source>
</evidence>
<dbReference type="EC" id="6.3.1.2" evidence="3"/>
<keyword evidence="15" id="KW-1185">Reference proteome</keyword>
<comment type="subunit">
    <text evidence="7">Homooctamer and homotetramer.</text>
</comment>
<dbReference type="AlphaFoldDB" id="A0A239NVR9"/>
<dbReference type="GO" id="GO:0005524">
    <property type="term" value="F:ATP binding"/>
    <property type="evidence" value="ECO:0007669"/>
    <property type="project" value="UniProtKB-KW"/>
</dbReference>
<dbReference type="InterPro" id="IPR008146">
    <property type="entry name" value="Gln_synth_cat_dom"/>
</dbReference>
<dbReference type="SUPFAM" id="SSF54368">
    <property type="entry name" value="Glutamine synthetase, N-terminal domain"/>
    <property type="match status" value="1"/>
</dbReference>
<proteinExistence type="inferred from homology"/>
<dbReference type="GO" id="GO:0006542">
    <property type="term" value="P:glutamine biosynthetic process"/>
    <property type="evidence" value="ECO:0007669"/>
    <property type="project" value="InterPro"/>
</dbReference>
<feature type="domain" description="GS beta-grasp" evidence="12">
    <location>
        <begin position="8"/>
        <end position="86"/>
    </location>
</feature>
<dbReference type="FunFam" id="3.30.590.10:FF:000004">
    <property type="entry name" value="Glutamine synthetase"/>
    <property type="match status" value="1"/>
</dbReference>
<comment type="catalytic activity">
    <reaction evidence="9">
        <text>L-glutamate + NH4(+) + ATP = L-glutamine + ADP + phosphate + H(+)</text>
        <dbReference type="Rhea" id="RHEA:16169"/>
        <dbReference type="ChEBI" id="CHEBI:15378"/>
        <dbReference type="ChEBI" id="CHEBI:28938"/>
        <dbReference type="ChEBI" id="CHEBI:29985"/>
        <dbReference type="ChEBI" id="CHEBI:30616"/>
        <dbReference type="ChEBI" id="CHEBI:43474"/>
        <dbReference type="ChEBI" id="CHEBI:58359"/>
        <dbReference type="ChEBI" id="CHEBI:456216"/>
        <dbReference type="EC" id="6.3.1.2"/>
    </reaction>
</comment>
<feature type="domain" description="GS catalytic" evidence="13">
    <location>
        <begin position="93"/>
        <end position="342"/>
    </location>
</feature>
<evidence type="ECO:0000256" key="7">
    <source>
        <dbReference type="ARBA" id="ARBA00038740"/>
    </source>
</evidence>
<evidence type="ECO:0000256" key="8">
    <source>
        <dbReference type="ARBA" id="ARBA00043026"/>
    </source>
</evidence>
<comment type="function">
    <text evidence="1">Catalyzes the ATP-dependent biosynthesis of glutamine from glutamate and ammonia.</text>
</comment>
<evidence type="ECO:0000256" key="2">
    <source>
        <dbReference type="ARBA" id="ARBA00009897"/>
    </source>
</evidence>
<dbReference type="InterPro" id="IPR008147">
    <property type="entry name" value="Gln_synt_N"/>
</dbReference>
<evidence type="ECO:0000259" key="12">
    <source>
        <dbReference type="PROSITE" id="PS51986"/>
    </source>
</evidence>
<dbReference type="PROSITE" id="PS51986">
    <property type="entry name" value="GS_BETA_GRASP"/>
    <property type="match status" value="1"/>
</dbReference>
<dbReference type="PROSITE" id="PS51987">
    <property type="entry name" value="GS_CATALYTIC"/>
    <property type="match status" value="1"/>
</dbReference>
<dbReference type="InterPro" id="IPR027303">
    <property type="entry name" value="Gln_synth_gly_rich_site"/>
</dbReference>
<dbReference type="SMART" id="SM01230">
    <property type="entry name" value="Gln-synt_C"/>
    <property type="match status" value="1"/>
</dbReference>
<keyword evidence="6" id="KW-0067">ATP-binding</keyword>
<dbReference type="PANTHER" id="PTHR20852">
    <property type="entry name" value="GLUTAMINE SYNTHETASE"/>
    <property type="match status" value="1"/>
</dbReference>
<dbReference type="Gene3D" id="3.10.20.70">
    <property type="entry name" value="Glutamine synthetase, N-terminal domain"/>
    <property type="match status" value="1"/>
</dbReference>
<dbReference type="GO" id="GO:0004356">
    <property type="term" value="F:glutamine synthetase activity"/>
    <property type="evidence" value="ECO:0007669"/>
    <property type="project" value="UniProtKB-EC"/>
</dbReference>
<dbReference type="InterPro" id="IPR036651">
    <property type="entry name" value="Gln_synt_N_sf"/>
</dbReference>
<sequence length="342" mass="37742">MKGPMLSYKAEYIWIDGTEPTARLRSKTRILADGADLPEWGFDGSSTNQAPGDRSDCVLKPVFSCPDPIRGGDNVLVLCEVYLVDGTPHPTNTRAKLRPVAEQYASQDSWYGIEQEYTFFKDGRPLGFPERGYPAPQGFYYCGVGSDEVFGRDIVERHLDACLDAGLKISGINAEVMPGQWEFQIGPAGPVEVGDHMWIARWLLYRIAEEFDVSATLDPKPVEGDWNGAGAHTNFSTKAMREGYDAIITACEALAEKADEHVANYGADIQRRLTGMHETAAWSTFSYGVSDRGASVRIPWQVEVDKKGYIEDRRPNANVDPYVVTRLITGTCCAALEKAGQV</sequence>
<evidence type="ECO:0000256" key="1">
    <source>
        <dbReference type="ARBA" id="ARBA00003117"/>
    </source>
</evidence>
<dbReference type="PANTHER" id="PTHR20852:SF57">
    <property type="entry name" value="GLUTAMINE SYNTHETASE 2 CYTOPLASMIC"/>
    <property type="match status" value="1"/>
</dbReference>
<name>A0A239NVR9_9ACTN</name>
<dbReference type="PROSITE" id="PS00181">
    <property type="entry name" value="GLNA_ATP"/>
    <property type="match status" value="1"/>
</dbReference>
<dbReference type="InterPro" id="IPR014746">
    <property type="entry name" value="Gln_synth/guanido_kin_cat_dom"/>
</dbReference>
<dbReference type="NCBIfam" id="NF041605">
    <property type="entry name" value="gln_syn_GlnII"/>
    <property type="match status" value="1"/>
</dbReference>
<gene>
    <name evidence="14" type="ORF">SAMN05443665_105130</name>
</gene>
<keyword evidence="4" id="KW-0436">Ligase</keyword>
<dbReference type="Proteomes" id="UP000198318">
    <property type="component" value="Unassembled WGS sequence"/>
</dbReference>
<evidence type="ECO:0000313" key="15">
    <source>
        <dbReference type="Proteomes" id="UP000198318"/>
    </source>
</evidence>
<dbReference type="Pfam" id="PF00120">
    <property type="entry name" value="Gln-synt_C"/>
    <property type="match status" value="1"/>
</dbReference>
<dbReference type="EMBL" id="FZOR01000051">
    <property type="protein sequence ID" value="SNT58967.1"/>
    <property type="molecule type" value="Genomic_DNA"/>
</dbReference>
<comment type="similarity">
    <text evidence="2 10 11">Belongs to the glutamine synthetase family.</text>
</comment>
<accession>A0A239NVR9</accession>
<evidence type="ECO:0000256" key="10">
    <source>
        <dbReference type="PROSITE-ProRule" id="PRU01330"/>
    </source>
</evidence>
<dbReference type="Pfam" id="PF03951">
    <property type="entry name" value="Gln-synt_N"/>
    <property type="match status" value="1"/>
</dbReference>
<dbReference type="InterPro" id="IPR048091">
    <property type="entry name" value="Gln_syn_GlnII"/>
</dbReference>
<evidence type="ECO:0000256" key="11">
    <source>
        <dbReference type="RuleBase" id="RU000384"/>
    </source>
</evidence>
<protein>
    <recommendedName>
        <fullName evidence="3">glutamine synthetase</fullName>
        <ecNumber evidence="3">6.3.1.2</ecNumber>
    </recommendedName>
    <alternativeName>
        <fullName evidence="8">Glutamine synthetase II</fullName>
    </alternativeName>
</protein>
<dbReference type="Gene3D" id="3.30.590.10">
    <property type="entry name" value="Glutamine synthetase/guanido kinase, catalytic domain"/>
    <property type="match status" value="1"/>
</dbReference>
<evidence type="ECO:0000256" key="3">
    <source>
        <dbReference type="ARBA" id="ARBA00012937"/>
    </source>
</evidence>